<evidence type="ECO:0000259" key="10">
    <source>
        <dbReference type="Pfam" id="PF21088"/>
    </source>
</evidence>
<keyword evidence="7" id="KW-0407">Ion channel</keyword>
<dbReference type="Gene3D" id="2.30.30.60">
    <property type="match status" value="1"/>
</dbReference>
<keyword evidence="7" id="KW-0997">Cell inner membrane</keyword>
<evidence type="ECO:0000313" key="11">
    <source>
        <dbReference type="EMBL" id="NQV65141.1"/>
    </source>
</evidence>
<protein>
    <recommendedName>
        <fullName evidence="7">Small-conductance mechanosensitive channel</fullName>
    </recommendedName>
</protein>
<dbReference type="Gene3D" id="3.30.70.100">
    <property type="match status" value="1"/>
</dbReference>
<keyword evidence="4 7" id="KW-0812">Transmembrane</keyword>
<dbReference type="SUPFAM" id="SSF82689">
    <property type="entry name" value="Mechanosensitive channel protein MscS (YggB), C-terminal domain"/>
    <property type="match status" value="1"/>
</dbReference>
<dbReference type="Proteomes" id="UP000754644">
    <property type="component" value="Unassembled WGS sequence"/>
</dbReference>
<evidence type="ECO:0000256" key="5">
    <source>
        <dbReference type="ARBA" id="ARBA00022989"/>
    </source>
</evidence>
<comment type="subunit">
    <text evidence="7">Homoheptamer.</text>
</comment>
<dbReference type="InterPro" id="IPR011014">
    <property type="entry name" value="MscS_channel_TM-2"/>
</dbReference>
<evidence type="ECO:0000256" key="2">
    <source>
        <dbReference type="ARBA" id="ARBA00008017"/>
    </source>
</evidence>
<dbReference type="InterPro" id="IPR045275">
    <property type="entry name" value="MscS_archaea/bacteria_type"/>
</dbReference>
<dbReference type="Gene3D" id="1.10.287.1260">
    <property type="match status" value="1"/>
</dbReference>
<evidence type="ECO:0000256" key="4">
    <source>
        <dbReference type="ARBA" id="ARBA00022692"/>
    </source>
</evidence>
<evidence type="ECO:0000256" key="3">
    <source>
        <dbReference type="ARBA" id="ARBA00022475"/>
    </source>
</evidence>
<proteinExistence type="inferred from homology"/>
<comment type="caution">
    <text evidence="11">The sequence shown here is derived from an EMBL/GenBank/DDBJ whole genome shotgun (WGS) entry which is preliminary data.</text>
</comment>
<dbReference type="GO" id="GO:0005886">
    <property type="term" value="C:plasma membrane"/>
    <property type="evidence" value="ECO:0007669"/>
    <property type="project" value="UniProtKB-SubCell"/>
</dbReference>
<feature type="transmembrane region" description="Helical" evidence="7">
    <location>
        <begin position="26"/>
        <end position="51"/>
    </location>
</feature>
<feature type="domain" description="Mechanosensitive ion channel MscS" evidence="8">
    <location>
        <begin position="109"/>
        <end position="174"/>
    </location>
</feature>
<dbReference type="Pfam" id="PF00924">
    <property type="entry name" value="MS_channel_2nd"/>
    <property type="match status" value="1"/>
</dbReference>
<feature type="transmembrane region" description="Helical" evidence="7">
    <location>
        <begin position="92"/>
        <end position="122"/>
    </location>
</feature>
<dbReference type="SUPFAM" id="SSF50182">
    <property type="entry name" value="Sm-like ribonucleoproteins"/>
    <property type="match status" value="1"/>
</dbReference>
<dbReference type="PANTHER" id="PTHR30221">
    <property type="entry name" value="SMALL-CONDUCTANCE MECHANOSENSITIVE CHANNEL"/>
    <property type="match status" value="1"/>
</dbReference>
<organism evidence="11 12">
    <name type="scientific">SAR86 cluster bacterium</name>
    <dbReference type="NCBI Taxonomy" id="2030880"/>
    <lineage>
        <taxon>Bacteria</taxon>
        <taxon>Pseudomonadati</taxon>
        <taxon>Pseudomonadota</taxon>
        <taxon>Gammaproteobacteria</taxon>
        <taxon>SAR86 cluster</taxon>
    </lineage>
</organism>
<keyword evidence="6 7" id="KW-0472">Membrane</keyword>
<evidence type="ECO:0000259" key="9">
    <source>
        <dbReference type="Pfam" id="PF21082"/>
    </source>
</evidence>
<comment type="similarity">
    <text evidence="2 7">Belongs to the MscS (TC 1.A.23) family.</text>
</comment>
<comment type="caution">
    <text evidence="7">Lacks conserved residue(s) required for the propagation of feature annotation.</text>
</comment>
<dbReference type="AlphaFoldDB" id="A0A972VX06"/>
<dbReference type="PROSITE" id="PS01246">
    <property type="entry name" value="UPF0003"/>
    <property type="match status" value="1"/>
</dbReference>
<dbReference type="Pfam" id="PF05552">
    <property type="entry name" value="MS_channel_1st_1"/>
    <property type="match status" value="1"/>
</dbReference>
<dbReference type="InterPro" id="IPR008910">
    <property type="entry name" value="MSC_TM_helix"/>
</dbReference>
<gene>
    <name evidence="11" type="ORF">HQ497_07240</name>
</gene>
<feature type="domain" description="Mechanosensitive ion channel MscS C-terminal" evidence="9">
    <location>
        <begin position="181"/>
        <end position="263"/>
    </location>
</feature>
<keyword evidence="7" id="KW-0406">Ion transport</keyword>
<dbReference type="InterPro" id="IPR049142">
    <property type="entry name" value="MS_channel_1st"/>
</dbReference>
<evidence type="ECO:0000256" key="7">
    <source>
        <dbReference type="RuleBase" id="RU369025"/>
    </source>
</evidence>
<dbReference type="GO" id="GO:0008381">
    <property type="term" value="F:mechanosensitive monoatomic ion channel activity"/>
    <property type="evidence" value="ECO:0007669"/>
    <property type="project" value="InterPro"/>
</dbReference>
<evidence type="ECO:0000259" key="8">
    <source>
        <dbReference type="Pfam" id="PF00924"/>
    </source>
</evidence>
<evidence type="ECO:0000256" key="6">
    <source>
        <dbReference type="ARBA" id="ARBA00023136"/>
    </source>
</evidence>
<keyword evidence="3" id="KW-1003">Cell membrane</keyword>
<comment type="subcellular location">
    <subcellularLocation>
        <location evidence="7">Cell inner membrane</location>
        <topology evidence="7">Multi-pass membrane protein</topology>
    </subcellularLocation>
    <subcellularLocation>
        <location evidence="1">Cell membrane</location>
        <topology evidence="1">Multi-pass membrane protein</topology>
    </subcellularLocation>
</comment>
<dbReference type="InterPro" id="IPR023408">
    <property type="entry name" value="MscS_beta-dom_sf"/>
</dbReference>
<dbReference type="InterPro" id="IPR006685">
    <property type="entry name" value="MscS_channel_2nd"/>
</dbReference>
<sequence>MDLELLPVDKYTDTAISMVVTYAPQLVLALVTLFVGLWVIKGILAGAQSAFSRAEVEATLQKFLLSLIGVGLKGLLIISVASMIGIETTSFIAVLGAAGLAVGLALQGSLANFAGGVLILLFKPYKIGDFIDAKGHMGTVREIGIFHTIMTTGDNKTIIIPNGAVSNSAITNFSAQATRRVDIIFGIGYDDDLRLAKDILRGLIEADERILKDPLPLIAISTLGDSSVDITTRSWVDAANYWPVLFDLTENTKLAFDAAGISIPFPQTDVHLYQGNKA</sequence>
<dbReference type="InterPro" id="IPR006686">
    <property type="entry name" value="MscS_channel_CS"/>
</dbReference>
<accession>A0A972VX06</accession>
<keyword evidence="5 7" id="KW-1133">Transmembrane helix</keyword>
<dbReference type="SUPFAM" id="SSF82861">
    <property type="entry name" value="Mechanosensitive channel protein MscS (YggB), transmembrane region"/>
    <property type="match status" value="1"/>
</dbReference>
<comment type="function">
    <text evidence="7">Mechanosensitive channel that participates in the regulation of osmotic pressure changes within the cell, opening in response to stretch forces in the membrane lipid bilayer, without the need for other proteins. Contributes to normal resistance to hypoosmotic shock. Forms an ion channel of 1.0 nanosiemens conductance with a slight preference for anions.</text>
</comment>
<keyword evidence="7" id="KW-0813">Transport</keyword>
<reference evidence="11" key="1">
    <citation type="submission" date="2020-05" db="EMBL/GenBank/DDBJ databases">
        <title>Sulfur intermediates as new biogeochemical hubs in an aquatic model microbial ecosystem.</title>
        <authorList>
            <person name="Vigneron A."/>
        </authorList>
    </citation>
    <scope>NUCLEOTIDE SEQUENCE</scope>
    <source>
        <strain evidence="11">Bin.250</strain>
    </source>
</reference>
<dbReference type="Pfam" id="PF21088">
    <property type="entry name" value="MS_channel_1st"/>
    <property type="match status" value="1"/>
</dbReference>
<dbReference type="InterPro" id="IPR010920">
    <property type="entry name" value="LSM_dom_sf"/>
</dbReference>
<name>A0A972VX06_9GAMM</name>
<dbReference type="PANTHER" id="PTHR30221:SF1">
    <property type="entry name" value="SMALL-CONDUCTANCE MECHANOSENSITIVE CHANNEL"/>
    <property type="match status" value="1"/>
</dbReference>
<feature type="domain" description="Mechanosensitive ion channel transmembrane helices 2/3" evidence="10">
    <location>
        <begin position="75"/>
        <end position="107"/>
    </location>
</feature>
<feature type="transmembrane region" description="Helical" evidence="7">
    <location>
        <begin position="63"/>
        <end position="86"/>
    </location>
</feature>
<dbReference type="Pfam" id="PF21082">
    <property type="entry name" value="MS_channel_3rd"/>
    <property type="match status" value="1"/>
</dbReference>
<dbReference type="InterPro" id="IPR011066">
    <property type="entry name" value="MscS_channel_C_sf"/>
</dbReference>
<dbReference type="InterPro" id="IPR049278">
    <property type="entry name" value="MS_channel_C"/>
</dbReference>
<evidence type="ECO:0000313" key="12">
    <source>
        <dbReference type="Proteomes" id="UP000754644"/>
    </source>
</evidence>
<dbReference type="EMBL" id="JABMOJ010000271">
    <property type="protein sequence ID" value="NQV65141.1"/>
    <property type="molecule type" value="Genomic_DNA"/>
</dbReference>
<evidence type="ECO:0000256" key="1">
    <source>
        <dbReference type="ARBA" id="ARBA00004651"/>
    </source>
</evidence>